<dbReference type="Proteomes" id="UP000092498">
    <property type="component" value="Chromosome"/>
</dbReference>
<protein>
    <submittedName>
        <fullName evidence="1">Uncharacterized protein</fullName>
    </submittedName>
</protein>
<gene>
    <name evidence="1" type="ORF">ATE48_07950</name>
</gene>
<organism evidence="1 2">
    <name type="scientific">Candidatus Viadribacter manganicus</name>
    <dbReference type="NCBI Taxonomy" id="1759059"/>
    <lineage>
        <taxon>Bacteria</taxon>
        <taxon>Pseudomonadati</taxon>
        <taxon>Pseudomonadota</taxon>
        <taxon>Alphaproteobacteria</taxon>
        <taxon>Hyphomonadales</taxon>
        <taxon>Hyphomonadaceae</taxon>
        <taxon>Candidatus Viadribacter</taxon>
    </lineage>
</organism>
<dbReference type="InParanoid" id="A0A1B1AH47"/>
<proteinExistence type="predicted"/>
<dbReference type="AlphaFoldDB" id="A0A1B1AH47"/>
<accession>A0A1B1AH47</accession>
<evidence type="ECO:0000313" key="1">
    <source>
        <dbReference type="EMBL" id="ANP45861.1"/>
    </source>
</evidence>
<name>A0A1B1AH47_9PROT</name>
<sequence length="143" mass="16191">METQLEQYRDNLRAVEDKARSRVFSKLFRSVVARDDRLIATNLAHVEEVMAALAWRDWRRSPPRCLEFGGIEIDHVGAIGFAPDPHRIAFAHPGCGGSLVVSTPDNRINMRTEDRVYDAEGRLLETKDPAPPSGRINTRFFDS</sequence>
<dbReference type="KEGG" id="cbot:ATE48_07950"/>
<dbReference type="EMBL" id="CP013244">
    <property type="protein sequence ID" value="ANP45861.1"/>
    <property type="molecule type" value="Genomic_DNA"/>
</dbReference>
<reference evidence="1 2" key="1">
    <citation type="submission" date="2015-11" db="EMBL/GenBank/DDBJ databases">
        <title>Whole-Genome Sequence of Candidatus Oderbacter manganicum from the National Park Lower Oder Valley, Germany.</title>
        <authorList>
            <person name="Braun B."/>
            <person name="Liere K."/>
            <person name="Szewzyk U."/>
        </authorList>
    </citation>
    <scope>NUCLEOTIDE SEQUENCE [LARGE SCALE GENOMIC DNA]</scope>
    <source>
        <strain evidence="1 2">OTSz_A_272</strain>
    </source>
</reference>
<evidence type="ECO:0000313" key="2">
    <source>
        <dbReference type="Proteomes" id="UP000092498"/>
    </source>
</evidence>
<keyword evidence="2" id="KW-1185">Reference proteome</keyword>